<dbReference type="SUPFAM" id="SSF56672">
    <property type="entry name" value="DNA/RNA polymerases"/>
    <property type="match status" value="1"/>
</dbReference>
<dbReference type="EMBL" id="GL891382">
    <property type="protein sequence ID" value="EGO52377.1"/>
    <property type="molecule type" value="Genomic_DNA"/>
</dbReference>
<keyword evidence="4" id="KW-1185">Reference proteome</keyword>
<dbReference type="GO" id="GO:0005739">
    <property type="term" value="C:mitochondrion"/>
    <property type="evidence" value="ECO:0007669"/>
    <property type="project" value="UniProtKB-SubCell"/>
</dbReference>
<dbReference type="Proteomes" id="UP000008065">
    <property type="component" value="Unassembled WGS sequence"/>
</dbReference>
<organism evidence="3 4">
    <name type="scientific">Neurospora tetrasperma (strain FGSC 2508 / ATCC MYA-4615 / P0657)</name>
    <dbReference type="NCBI Taxonomy" id="510951"/>
    <lineage>
        <taxon>Eukaryota</taxon>
        <taxon>Fungi</taxon>
        <taxon>Dikarya</taxon>
        <taxon>Ascomycota</taxon>
        <taxon>Pezizomycotina</taxon>
        <taxon>Sordariomycetes</taxon>
        <taxon>Sordariomycetidae</taxon>
        <taxon>Sordariales</taxon>
        <taxon>Sordariaceae</taxon>
        <taxon>Neurospora</taxon>
    </lineage>
</organism>
<protein>
    <submittedName>
        <fullName evidence="3">Uncharacterized protein</fullName>
    </submittedName>
</protein>
<accession>F8N1V0</accession>
<comment type="subcellular location">
    <subcellularLocation>
        <location evidence="1">Mitochondrion</location>
    </subcellularLocation>
</comment>
<dbReference type="OrthoDB" id="3695078at2759"/>
<dbReference type="Gene3D" id="3.10.10.10">
    <property type="entry name" value="HIV Type 1 Reverse Transcriptase, subunit A, domain 1"/>
    <property type="match status" value="1"/>
</dbReference>
<dbReference type="VEuPathDB" id="FungiDB:NEUTE1DRAFT_52208"/>
<dbReference type="RefSeq" id="XP_009855853.1">
    <property type="nucleotide sequence ID" value="XM_009857551.1"/>
</dbReference>
<evidence type="ECO:0000256" key="1">
    <source>
        <dbReference type="ARBA" id="ARBA00004173"/>
    </source>
</evidence>
<evidence type="ECO:0000313" key="3">
    <source>
        <dbReference type="EMBL" id="EGO52377.1"/>
    </source>
</evidence>
<proteinExistence type="predicted"/>
<gene>
    <name evidence="3" type="ORF">NEUTE1DRAFT_52208</name>
</gene>
<evidence type="ECO:0000313" key="4">
    <source>
        <dbReference type="Proteomes" id="UP000008065"/>
    </source>
</evidence>
<dbReference type="KEGG" id="nte:NEUTE1DRAFT52208"/>
<dbReference type="HOGENOM" id="CLU_000384_35_0_1"/>
<dbReference type="GeneID" id="20828348"/>
<name>F8N1V0_NEUT8</name>
<evidence type="ECO:0000256" key="2">
    <source>
        <dbReference type="ARBA" id="ARBA00023128"/>
    </source>
</evidence>
<reference evidence="4" key="1">
    <citation type="journal article" date="2011" name="Genetics">
        <title>Massive changes in genome architecture accompany the transition to self-fertility in the filamentous fungus Neurospora tetrasperma.</title>
        <authorList>
            <person name="Ellison C.E."/>
            <person name="Stajich J.E."/>
            <person name="Jacobson D.J."/>
            <person name="Natvig D.O."/>
            <person name="Lapidus A."/>
            <person name="Foster B."/>
            <person name="Aerts A."/>
            <person name="Riley R."/>
            <person name="Lindquist E.A."/>
            <person name="Grigoriev I.V."/>
            <person name="Taylor J.W."/>
        </authorList>
    </citation>
    <scope>NUCLEOTIDE SEQUENCE [LARGE SCALE GENOMIC DNA]</scope>
    <source>
        <strain evidence="4">FGSC 2508 / P0657</strain>
    </source>
</reference>
<sequence length="79" mass="9179">LYRPGINYRIKIKKGPNSKEFPLAIGLLYNITYKEFLILKKILKNLLNKGFIRANNSEADTLILIIKKPGGGLRFYYNY</sequence>
<dbReference type="AlphaFoldDB" id="F8N1V0"/>
<feature type="non-terminal residue" evidence="3">
    <location>
        <position position="1"/>
    </location>
</feature>
<dbReference type="InterPro" id="IPR043502">
    <property type="entry name" value="DNA/RNA_pol_sf"/>
</dbReference>
<keyword evidence="2" id="KW-0496">Mitochondrion</keyword>